<dbReference type="RefSeq" id="WP_018080877.1">
    <property type="nucleotide sequence ID" value="NZ_AQWM01000003.1"/>
</dbReference>
<evidence type="ECO:0000313" key="3">
    <source>
        <dbReference type="Proteomes" id="UP000017837"/>
    </source>
</evidence>
<keyword evidence="1" id="KW-0472">Membrane</keyword>
<keyword evidence="3" id="KW-1185">Reference proteome</keyword>
<dbReference type="OrthoDB" id="9811032at2"/>
<feature type="transmembrane region" description="Helical" evidence="1">
    <location>
        <begin position="29"/>
        <end position="55"/>
    </location>
</feature>
<name>V4PBZ2_9CAUL</name>
<feature type="transmembrane region" description="Helical" evidence="1">
    <location>
        <begin position="83"/>
        <end position="101"/>
    </location>
</feature>
<feature type="transmembrane region" description="Helical" evidence="1">
    <location>
        <begin position="140"/>
        <end position="162"/>
    </location>
</feature>
<dbReference type="EMBL" id="AWGB01000057">
    <property type="protein sequence ID" value="ESQ85556.1"/>
    <property type="molecule type" value="Genomic_DNA"/>
</dbReference>
<dbReference type="PATRIC" id="fig|1121022.4.peg.3845"/>
<dbReference type="STRING" id="1121022.GCA_000376105_01211"/>
<dbReference type="Proteomes" id="UP000017837">
    <property type="component" value="Unassembled WGS sequence"/>
</dbReference>
<protein>
    <submittedName>
        <fullName evidence="2">Uncharacterized protein</fullName>
    </submittedName>
</protein>
<feature type="transmembrane region" description="Helical" evidence="1">
    <location>
        <begin position="113"/>
        <end position="134"/>
    </location>
</feature>
<accession>V4PBZ2</accession>
<proteinExistence type="predicted"/>
<organism evidence="2 3">
    <name type="scientific">Asticcacaulis benevestitus DSM 16100 = ATCC BAA-896</name>
    <dbReference type="NCBI Taxonomy" id="1121022"/>
    <lineage>
        <taxon>Bacteria</taxon>
        <taxon>Pseudomonadati</taxon>
        <taxon>Pseudomonadota</taxon>
        <taxon>Alphaproteobacteria</taxon>
        <taxon>Caulobacterales</taxon>
        <taxon>Caulobacteraceae</taxon>
        <taxon>Asticcacaulis</taxon>
    </lineage>
</organism>
<comment type="caution">
    <text evidence="2">The sequence shown here is derived from an EMBL/GenBank/DDBJ whole genome shotgun (WGS) entry which is preliminary data.</text>
</comment>
<gene>
    <name evidence="2" type="ORF">ABENE_18795</name>
</gene>
<reference evidence="2 3" key="1">
    <citation type="journal article" date="2014" name="Nature">
        <title>Sequential evolution of bacterial morphology by co-option of a developmental regulator.</title>
        <authorList>
            <person name="Jiang C."/>
            <person name="Brown P.J."/>
            <person name="Ducret A."/>
            <person name="Brun Y.V."/>
        </authorList>
    </citation>
    <scope>NUCLEOTIDE SEQUENCE [LARGE SCALE GENOMIC DNA]</scope>
    <source>
        <strain evidence="2 3">DSM 16100</strain>
    </source>
</reference>
<keyword evidence="1" id="KW-0812">Transmembrane</keyword>
<evidence type="ECO:0000313" key="2">
    <source>
        <dbReference type="EMBL" id="ESQ85556.1"/>
    </source>
</evidence>
<evidence type="ECO:0000256" key="1">
    <source>
        <dbReference type="SAM" id="Phobius"/>
    </source>
</evidence>
<sequence>MAIDRDLIAQEAAIGMYDKQPPATEHKKGFSLLTAFPLLVIPFAVYNILALFSLFGGTDPASAYNASTQILINMPMPSPGTRWAISIGDIILFGALICLFFELLKSTKSDSVAIVNHSLSMVLFIVCLVEFLLFRPFATSIFFLLTFMTLMDVLAGFIVTAISARKDIDFGH</sequence>
<dbReference type="eggNOG" id="ENOG5032WKR">
    <property type="taxonomic scope" value="Bacteria"/>
</dbReference>
<keyword evidence="1" id="KW-1133">Transmembrane helix</keyword>
<dbReference type="AlphaFoldDB" id="V4PBZ2"/>